<evidence type="ECO:0000256" key="1">
    <source>
        <dbReference type="ARBA" id="ARBA00022649"/>
    </source>
</evidence>
<dbReference type="GO" id="GO:0090729">
    <property type="term" value="F:toxin activity"/>
    <property type="evidence" value="ECO:0007669"/>
    <property type="project" value="UniProtKB-KW"/>
</dbReference>
<evidence type="ECO:0000313" key="9">
    <source>
        <dbReference type="Proteomes" id="UP000176005"/>
    </source>
</evidence>
<dbReference type="AlphaFoldDB" id="A0A1E7KYP6"/>
<evidence type="ECO:0000256" key="2">
    <source>
        <dbReference type="ARBA" id="ARBA00022722"/>
    </source>
</evidence>
<dbReference type="PATRIC" id="fig|518642.10.peg.5348"/>
<protein>
    <recommendedName>
        <fullName evidence="6">Ribonuclease VapC</fullName>
        <shortName evidence="6">RNase VapC</shortName>
        <ecNumber evidence="6">3.1.-.-</ecNumber>
    </recommendedName>
    <alternativeName>
        <fullName evidence="6">Toxin VapC</fullName>
    </alternativeName>
</protein>
<comment type="similarity">
    <text evidence="6">Belongs to the PINc/VapC protein family.</text>
</comment>
<keyword evidence="2 6" id="KW-0540">Nuclease</keyword>
<dbReference type="Proteomes" id="UP000176005">
    <property type="component" value="Unassembled WGS sequence"/>
</dbReference>
<keyword evidence="9" id="KW-1185">Reference proteome</keyword>
<proteinExistence type="inferred from homology"/>
<dbReference type="Gene3D" id="3.40.50.1010">
    <property type="entry name" value="5'-nuclease"/>
    <property type="match status" value="1"/>
</dbReference>
<organism evidence="8 9">
    <name type="scientific">Streptomyces nanshensis</name>
    <dbReference type="NCBI Taxonomy" id="518642"/>
    <lineage>
        <taxon>Bacteria</taxon>
        <taxon>Bacillati</taxon>
        <taxon>Actinomycetota</taxon>
        <taxon>Actinomycetes</taxon>
        <taxon>Kitasatosporales</taxon>
        <taxon>Streptomycetaceae</taxon>
        <taxon>Streptomyces</taxon>
    </lineage>
</organism>
<dbReference type="Pfam" id="PF01850">
    <property type="entry name" value="PIN"/>
    <property type="match status" value="1"/>
</dbReference>
<name>A0A1E7KYP6_9ACTN</name>
<comment type="function">
    <text evidence="6">Toxic component of a toxin-antitoxin (TA) system. An RNase.</text>
</comment>
<gene>
    <name evidence="6" type="primary">vapC</name>
    <name evidence="8" type="ORF">AN218_23690</name>
</gene>
<comment type="caution">
    <text evidence="8">The sequence shown here is derived from an EMBL/GenBank/DDBJ whole genome shotgun (WGS) entry which is preliminary data.</text>
</comment>
<keyword evidence="4 6" id="KW-0378">Hydrolase</keyword>
<accession>A0A1E7KYP6</accession>
<dbReference type="GO" id="GO:0004540">
    <property type="term" value="F:RNA nuclease activity"/>
    <property type="evidence" value="ECO:0007669"/>
    <property type="project" value="InterPro"/>
</dbReference>
<evidence type="ECO:0000256" key="5">
    <source>
        <dbReference type="ARBA" id="ARBA00022842"/>
    </source>
</evidence>
<keyword evidence="3 6" id="KW-0479">Metal-binding</keyword>
<comment type="cofactor">
    <cofactor evidence="6">
        <name>Mg(2+)</name>
        <dbReference type="ChEBI" id="CHEBI:18420"/>
    </cofactor>
</comment>
<evidence type="ECO:0000256" key="6">
    <source>
        <dbReference type="HAMAP-Rule" id="MF_00265"/>
    </source>
</evidence>
<evidence type="ECO:0000256" key="3">
    <source>
        <dbReference type="ARBA" id="ARBA00022723"/>
    </source>
</evidence>
<feature type="binding site" evidence="6">
    <location>
        <position position="100"/>
    </location>
    <ligand>
        <name>Mg(2+)</name>
        <dbReference type="ChEBI" id="CHEBI:18420"/>
    </ligand>
</feature>
<keyword evidence="1 6" id="KW-1277">Toxin-antitoxin system</keyword>
<keyword evidence="6" id="KW-0800">Toxin</keyword>
<dbReference type="InterPro" id="IPR022907">
    <property type="entry name" value="VapC_family"/>
</dbReference>
<evidence type="ECO:0000313" key="8">
    <source>
        <dbReference type="EMBL" id="OEV09050.1"/>
    </source>
</evidence>
<reference evidence="8 9" key="1">
    <citation type="journal article" date="2016" name="Front. Microbiol.">
        <title>Comparative Genomics Analysis of Streptomyces Species Reveals Their Adaptation to the Marine Environment and Their Diversity at the Genomic Level.</title>
        <authorList>
            <person name="Tian X."/>
            <person name="Zhang Z."/>
            <person name="Yang T."/>
            <person name="Chen M."/>
            <person name="Li J."/>
            <person name="Chen F."/>
            <person name="Yang J."/>
            <person name="Li W."/>
            <person name="Zhang B."/>
            <person name="Zhang Z."/>
            <person name="Wu J."/>
            <person name="Zhang C."/>
            <person name="Long L."/>
            <person name="Xiao J."/>
        </authorList>
    </citation>
    <scope>NUCLEOTIDE SEQUENCE [LARGE SCALE GENOMIC DNA]</scope>
    <source>
        <strain evidence="8 9">SCSIO 10429</strain>
    </source>
</reference>
<evidence type="ECO:0000259" key="7">
    <source>
        <dbReference type="Pfam" id="PF01850"/>
    </source>
</evidence>
<dbReference type="HAMAP" id="MF_00265">
    <property type="entry name" value="VapC_Nob1"/>
    <property type="match status" value="1"/>
</dbReference>
<evidence type="ECO:0000256" key="4">
    <source>
        <dbReference type="ARBA" id="ARBA00022801"/>
    </source>
</evidence>
<feature type="domain" description="PIN" evidence="7">
    <location>
        <begin position="2"/>
        <end position="123"/>
    </location>
</feature>
<dbReference type="SUPFAM" id="SSF88723">
    <property type="entry name" value="PIN domain-like"/>
    <property type="match status" value="1"/>
</dbReference>
<dbReference type="EC" id="3.1.-.-" evidence="6"/>
<dbReference type="InterPro" id="IPR002716">
    <property type="entry name" value="PIN_dom"/>
</dbReference>
<feature type="binding site" evidence="6">
    <location>
        <position position="5"/>
    </location>
    <ligand>
        <name>Mg(2+)</name>
        <dbReference type="ChEBI" id="CHEBI:18420"/>
    </ligand>
</feature>
<dbReference type="GO" id="GO:0016787">
    <property type="term" value="F:hydrolase activity"/>
    <property type="evidence" value="ECO:0007669"/>
    <property type="project" value="UniProtKB-KW"/>
</dbReference>
<keyword evidence="5 6" id="KW-0460">Magnesium</keyword>
<dbReference type="EMBL" id="LJGW01000386">
    <property type="protein sequence ID" value="OEV09050.1"/>
    <property type="molecule type" value="Genomic_DNA"/>
</dbReference>
<sequence>MIMVDTGPLVALADADDACHTACARWYDSVNPQNLVIPTPVIAEVCHLLQHRCGTHVEASFLDALATGQLGVVTGLMPEDIERMAQLVRQYADLPLGGTDACVVALAERWKAKQVSTVDRKHFSIVRPAHVPAFELLPDDL</sequence>
<dbReference type="GO" id="GO:0000287">
    <property type="term" value="F:magnesium ion binding"/>
    <property type="evidence" value="ECO:0007669"/>
    <property type="project" value="UniProtKB-UniRule"/>
</dbReference>
<dbReference type="InterPro" id="IPR029060">
    <property type="entry name" value="PIN-like_dom_sf"/>
</dbReference>